<evidence type="ECO:0000256" key="1">
    <source>
        <dbReference type="ARBA" id="ARBA00023125"/>
    </source>
</evidence>
<evidence type="ECO:0000259" key="2">
    <source>
        <dbReference type="PROSITE" id="PS50943"/>
    </source>
</evidence>
<dbReference type="EMBL" id="QSBI01000017">
    <property type="protein sequence ID" value="RGX09022.1"/>
    <property type="molecule type" value="Genomic_DNA"/>
</dbReference>
<dbReference type="EMBL" id="CP041395">
    <property type="protein sequence ID" value="QDM11981.1"/>
    <property type="molecule type" value="Genomic_DNA"/>
</dbReference>
<reference evidence="4 5" key="3">
    <citation type="submission" date="2018-08" db="EMBL/GenBank/DDBJ databases">
        <title>A genome reference for cultivated species of the human gut microbiota.</title>
        <authorList>
            <person name="Zou Y."/>
            <person name="Xue W."/>
            <person name="Luo G."/>
        </authorList>
    </citation>
    <scope>NUCLEOTIDE SEQUENCE [LARGE SCALE GENOMIC DNA]</scope>
    <source>
        <strain evidence="4 5">AF04-46</strain>
    </source>
</reference>
<name>A0A413EP56_BACOV</name>
<feature type="domain" description="HTH cro/C1-type" evidence="2">
    <location>
        <begin position="15"/>
        <end position="69"/>
    </location>
</feature>
<sequence length="102" mass="11674">MNTIKRLPTHPGDVLKEELECRKISQKKFSEILGVPYTMLNEILNGKRPITSDFALMVEAALDINPELLINMQSRYNMALAREKKALSNRLNEIRKMCASLL</sequence>
<dbReference type="Pfam" id="PF01381">
    <property type="entry name" value="HTH_3"/>
    <property type="match status" value="1"/>
</dbReference>
<dbReference type="AlphaFoldDB" id="A0A413EP56"/>
<evidence type="ECO:0000313" key="3">
    <source>
        <dbReference type="EMBL" id="QDM11981.1"/>
    </source>
</evidence>
<reference evidence="3" key="4">
    <citation type="submission" date="2019-07" db="EMBL/GenBank/DDBJ databases">
        <authorList>
            <person name="Ross B.D."/>
            <person name="Verster A.J."/>
            <person name="Radey M.C."/>
            <person name="Schmidtke D.T."/>
            <person name="Pope C.E."/>
            <person name="Hoffman L.R."/>
            <person name="Hajjar A."/>
            <person name="Peterson S.B."/>
            <person name="Borenstein E."/>
            <person name="Mougous J.D."/>
        </authorList>
    </citation>
    <scope>NUCLEOTIDE SEQUENCE</scope>
    <source>
        <strain evidence="3">3725 D1 iv</strain>
    </source>
</reference>
<reference evidence="6" key="1">
    <citation type="journal article" date="2018" name="J. Anim. Genet.">
        <title>Acquired interbacterial defense systems protect against interspecies antagonism in the human gut microbiome.</title>
        <authorList>
            <person name="Ross B.D."/>
            <person name="Verster A.J."/>
            <person name="Radey M.C."/>
            <person name="Schmidtke D.T."/>
            <person name="Pope C.E."/>
            <person name="Hoffman L.R."/>
            <person name="Hajjar A."/>
            <person name="Peterson S.B."/>
            <person name="Borenstein E."/>
            <person name="Mougous J."/>
        </authorList>
    </citation>
    <scope>NUCLEOTIDE SEQUENCE [LARGE SCALE GENOMIC DNA]</scope>
    <source>
        <strain evidence="6">3725 D1 iv</strain>
    </source>
</reference>
<dbReference type="GO" id="GO:0003677">
    <property type="term" value="F:DNA binding"/>
    <property type="evidence" value="ECO:0007669"/>
    <property type="project" value="UniProtKB-KW"/>
</dbReference>
<reference evidence="3" key="2">
    <citation type="journal article" date="2018" name="Nature">
        <title>Human gut bacteria contain acquired interbacterial defence systems.</title>
        <authorList>
            <person name="Ross B.D."/>
            <person name="Verster A.J."/>
            <person name="Radey M.C."/>
            <person name="Schmidtke D.T."/>
            <person name="Pope C.E."/>
            <person name="Hoffman L.R."/>
            <person name="Hajjar A."/>
            <person name="Peterson S.B."/>
            <person name="Borenstein E."/>
            <person name="Mougous J."/>
        </authorList>
    </citation>
    <scope>NUCLEOTIDE SEQUENCE</scope>
    <source>
        <strain evidence="3">3725 D1 iv</strain>
    </source>
</reference>
<evidence type="ECO:0000313" key="6">
    <source>
        <dbReference type="Proteomes" id="UP000318823"/>
    </source>
</evidence>
<gene>
    <name evidence="4" type="primary">higA</name>
    <name evidence="4" type="ORF">DWV35_13690</name>
    <name evidence="3" type="ORF">DYI28_26540</name>
</gene>
<dbReference type="PANTHER" id="PTHR36924:SF1">
    <property type="entry name" value="ANTITOXIN HIGA-1"/>
    <property type="match status" value="1"/>
</dbReference>
<dbReference type="Gene3D" id="1.10.260.40">
    <property type="entry name" value="lambda repressor-like DNA-binding domains"/>
    <property type="match status" value="1"/>
</dbReference>
<dbReference type="CDD" id="cd00093">
    <property type="entry name" value="HTH_XRE"/>
    <property type="match status" value="1"/>
</dbReference>
<evidence type="ECO:0000313" key="5">
    <source>
        <dbReference type="Proteomes" id="UP000286031"/>
    </source>
</evidence>
<evidence type="ECO:0000313" key="4">
    <source>
        <dbReference type="EMBL" id="RGX09022.1"/>
    </source>
</evidence>
<proteinExistence type="predicted"/>
<organism evidence="4 5">
    <name type="scientific">Bacteroides ovatus</name>
    <dbReference type="NCBI Taxonomy" id="28116"/>
    <lineage>
        <taxon>Bacteria</taxon>
        <taxon>Pseudomonadati</taxon>
        <taxon>Bacteroidota</taxon>
        <taxon>Bacteroidia</taxon>
        <taxon>Bacteroidales</taxon>
        <taxon>Bacteroidaceae</taxon>
        <taxon>Bacteroides</taxon>
    </lineage>
</organism>
<dbReference type="SUPFAM" id="SSF47413">
    <property type="entry name" value="lambda repressor-like DNA-binding domains"/>
    <property type="match status" value="1"/>
</dbReference>
<dbReference type="SMART" id="SM00530">
    <property type="entry name" value="HTH_XRE"/>
    <property type="match status" value="1"/>
</dbReference>
<dbReference type="NCBIfam" id="TIGR02607">
    <property type="entry name" value="antidote_HigA"/>
    <property type="match status" value="1"/>
</dbReference>
<dbReference type="InterPro" id="IPR001387">
    <property type="entry name" value="Cro/C1-type_HTH"/>
</dbReference>
<dbReference type="PROSITE" id="PS50943">
    <property type="entry name" value="HTH_CROC1"/>
    <property type="match status" value="1"/>
</dbReference>
<dbReference type="Proteomes" id="UP000286031">
    <property type="component" value="Unassembled WGS sequence"/>
</dbReference>
<dbReference type="InterPro" id="IPR013430">
    <property type="entry name" value="Toxin_antidote_HigA"/>
</dbReference>
<dbReference type="Proteomes" id="UP000318823">
    <property type="component" value="Chromosome"/>
</dbReference>
<dbReference type="InterPro" id="IPR010982">
    <property type="entry name" value="Lambda_DNA-bd_dom_sf"/>
</dbReference>
<dbReference type="RefSeq" id="WP_008651217.1">
    <property type="nucleotide sequence ID" value="NZ_CAXSRA010000006.1"/>
</dbReference>
<accession>A0A413EP56</accession>
<dbReference type="PANTHER" id="PTHR36924">
    <property type="entry name" value="ANTITOXIN HIGA-1"/>
    <property type="match status" value="1"/>
</dbReference>
<keyword evidence="1" id="KW-0238">DNA-binding</keyword>
<protein>
    <submittedName>
        <fullName evidence="4">Addiction module antidote protein, HigA family</fullName>
    </submittedName>
    <submittedName>
        <fullName evidence="3">HigA family addiction module antidote protein</fullName>
    </submittedName>
</protein>